<proteinExistence type="predicted"/>
<dbReference type="AlphaFoldDB" id="A0A518CJM0"/>
<evidence type="ECO:0008006" key="3">
    <source>
        <dbReference type="Google" id="ProtNLM"/>
    </source>
</evidence>
<evidence type="ECO:0000313" key="2">
    <source>
        <dbReference type="Proteomes" id="UP000317178"/>
    </source>
</evidence>
<accession>A0A518CJM0</accession>
<dbReference type="RefSeq" id="WP_197440518.1">
    <property type="nucleotide sequence ID" value="NZ_CP036281.1"/>
</dbReference>
<gene>
    <name evidence="1" type="ORF">Pla110_11050</name>
</gene>
<keyword evidence="2" id="KW-1185">Reference proteome</keyword>
<sequence>MPQNNRRILRFVSLDEAVLDSQELLAQGYIAVGNWDLSQCCRHLSLWLTYPVEGFPPMPFPMNITAWIMKNTFAPRWLKKTLRSGVWPAGVPTDKRTVIAPGGDDSAAVMEFRVAVEKFQAYSGPIQPSPLFGDLDRETWKQVHLLHVAHHLSFLIPQEKSE</sequence>
<organism evidence="1 2">
    <name type="scientific">Polystyrenella longa</name>
    <dbReference type="NCBI Taxonomy" id="2528007"/>
    <lineage>
        <taxon>Bacteria</taxon>
        <taxon>Pseudomonadati</taxon>
        <taxon>Planctomycetota</taxon>
        <taxon>Planctomycetia</taxon>
        <taxon>Planctomycetales</taxon>
        <taxon>Planctomycetaceae</taxon>
        <taxon>Polystyrenella</taxon>
    </lineage>
</organism>
<dbReference type="EMBL" id="CP036281">
    <property type="protein sequence ID" value="QDU79397.1"/>
    <property type="molecule type" value="Genomic_DNA"/>
</dbReference>
<dbReference type="KEGG" id="plon:Pla110_11050"/>
<evidence type="ECO:0000313" key="1">
    <source>
        <dbReference type="EMBL" id="QDU79397.1"/>
    </source>
</evidence>
<dbReference type="InterPro" id="IPR011463">
    <property type="entry name" value="DUF1569"/>
</dbReference>
<dbReference type="Proteomes" id="UP000317178">
    <property type="component" value="Chromosome"/>
</dbReference>
<name>A0A518CJM0_9PLAN</name>
<dbReference type="Pfam" id="PF07606">
    <property type="entry name" value="DUF1569"/>
    <property type="match status" value="1"/>
</dbReference>
<protein>
    <recommendedName>
        <fullName evidence="3">DinB superfamily protein</fullName>
    </recommendedName>
</protein>
<reference evidence="1 2" key="1">
    <citation type="submission" date="2019-02" db="EMBL/GenBank/DDBJ databases">
        <title>Deep-cultivation of Planctomycetes and their phenomic and genomic characterization uncovers novel biology.</title>
        <authorList>
            <person name="Wiegand S."/>
            <person name="Jogler M."/>
            <person name="Boedeker C."/>
            <person name="Pinto D."/>
            <person name="Vollmers J."/>
            <person name="Rivas-Marin E."/>
            <person name="Kohn T."/>
            <person name="Peeters S.H."/>
            <person name="Heuer A."/>
            <person name="Rast P."/>
            <person name="Oberbeckmann S."/>
            <person name="Bunk B."/>
            <person name="Jeske O."/>
            <person name="Meyerdierks A."/>
            <person name="Storesund J.E."/>
            <person name="Kallscheuer N."/>
            <person name="Luecker S."/>
            <person name="Lage O.M."/>
            <person name="Pohl T."/>
            <person name="Merkel B.J."/>
            <person name="Hornburger P."/>
            <person name="Mueller R.-W."/>
            <person name="Bruemmer F."/>
            <person name="Labrenz M."/>
            <person name="Spormann A.M."/>
            <person name="Op den Camp H."/>
            <person name="Overmann J."/>
            <person name="Amann R."/>
            <person name="Jetten M.S.M."/>
            <person name="Mascher T."/>
            <person name="Medema M.H."/>
            <person name="Devos D.P."/>
            <person name="Kaster A.-K."/>
            <person name="Ovreas L."/>
            <person name="Rohde M."/>
            <person name="Galperin M.Y."/>
            <person name="Jogler C."/>
        </authorList>
    </citation>
    <scope>NUCLEOTIDE SEQUENCE [LARGE SCALE GENOMIC DNA]</scope>
    <source>
        <strain evidence="1 2">Pla110</strain>
    </source>
</reference>